<sequence length="82" mass="9331">MTSTTLSIHRSASLMTLRKILRGIRMVLTIVRMEQTTLPVRGVTKNEDGEEEKEGGSRTLLFFFLVLFFFLNIMKIPGDTPV</sequence>
<proteinExistence type="predicted"/>
<organism evidence="1 2">
    <name type="scientific">Rhododendron molle</name>
    <name type="common">Chinese azalea</name>
    <name type="synonym">Azalea mollis</name>
    <dbReference type="NCBI Taxonomy" id="49168"/>
    <lineage>
        <taxon>Eukaryota</taxon>
        <taxon>Viridiplantae</taxon>
        <taxon>Streptophyta</taxon>
        <taxon>Embryophyta</taxon>
        <taxon>Tracheophyta</taxon>
        <taxon>Spermatophyta</taxon>
        <taxon>Magnoliopsida</taxon>
        <taxon>eudicotyledons</taxon>
        <taxon>Gunneridae</taxon>
        <taxon>Pentapetalae</taxon>
        <taxon>asterids</taxon>
        <taxon>Ericales</taxon>
        <taxon>Ericaceae</taxon>
        <taxon>Ericoideae</taxon>
        <taxon>Rhodoreae</taxon>
        <taxon>Rhododendron</taxon>
    </lineage>
</organism>
<dbReference type="Proteomes" id="UP001062846">
    <property type="component" value="Chromosome 8"/>
</dbReference>
<keyword evidence="2" id="KW-1185">Reference proteome</keyword>
<evidence type="ECO:0000313" key="1">
    <source>
        <dbReference type="EMBL" id="KAI8542748.1"/>
    </source>
</evidence>
<protein>
    <submittedName>
        <fullName evidence="1">Uncharacterized protein</fullName>
    </submittedName>
</protein>
<name>A0ACC0MNX5_RHOML</name>
<gene>
    <name evidence="1" type="ORF">RHMOL_Rhmol08G0163600</name>
</gene>
<accession>A0ACC0MNX5</accession>
<comment type="caution">
    <text evidence="1">The sequence shown here is derived from an EMBL/GenBank/DDBJ whole genome shotgun (WGS) entry which is preliminary data.</text>
</comment>
<dbReference type="EMBL" id="CM046395">
    <property type="protein sequence ID" value="KAI8542748.1"/>
    <property type="molecule type" value="Genomic_DNA"/>
</dbReference>
<evidence type="ECO:0000313" key="2">
    <source>
        <dbReference type="Proteomes" id="UP001062846"/>
    </source>
</evidence>
<reference evidence="1" key="1">
    <citation type="submission" date="2022-02" db="EMBL/GenBank/DDBJ databases">
        <title>Plant Genome Project.</title>
        <authorList>
            <person name="Zhang R.-G."/>
        </authorList>
    </citation>
    <scope>NUCLEOTIDE SEQUENCE</scope>
    <source>
        <strain evidence="1">AT1</strain>
    </source>
</reference>